<dbReference type="GO" id="GO:0046872">
    <property type="term" value="F:metal ion binding"/>
    <property type="evidence" value="ECO:0007669"/>
    <property type="project" value="UniProtKB-KW"/>
</dbReference>
<evidence type="ECO:0000256" key="3">
    <source>
        <dbReference type="ARBA" id="ARBA00022989"/>
    </source>
</evidence>
<feature type="transmembrane region" description="Helical" evidence="6">
    <location>
        <begin position="46"/>
        <end position="68"/>
    </location>
</feature>
<evidence type="ECO:0000256" key="5">
    <source>
        <dbReference type="PIRSR" id="PIRSR604254-1"/>
    </source>
</evidence>
<evidence type="ECO:0000256" key="2">
    <source>
        <dbReference type="ARBA" id="ARBA00022692"/>
    </source>
</evidence>
<keyword evidence="3 6" id="KW-1133">Transmembrane helix</keyword>
<keyword evidence="5" id="KW-0862">Zinc</keyword>
<feature type="binding site" evidence="5">
    <location>
        <position position="191"/>
    </location>
    <ligand>
        <name>Zn(2+)</name>
        <dbReference type="ChEBI" id="CHEBI:29105"/>
    </ligand>
</feature>
<protein>
    <recommendedName>
        <fullName evidence="9">DNA-binding protein</fullName>
    </recommendedName>
</protein>
<evidence type="ECO:0000313" key="7">
    <source>
        <dbReference type="EMBL" id="OXS99306.1"/>
    </source>
</evidence>
<evidence type="ECO:0000256" key="4">
    <source>
        <dbReference type="ARBA" id="ARBA00023136"/>
    </source>
</evidence>
<comment type="subcellular location">
    <subcellularLocation>
        <location evidence="1">Membrane</location>
        <topology evidence="1">Multi-pass membrane protein</topology>
    </subcellularLocation>
</comment>
<dbReference type="GO" id="GO:0016020">
    <property type="term" value="C:membrane"/>
    <property type="evidence" value="ECO:0007669"/>
    <property type="project" value="UniProtKB-SubCell"/>
</dbReference>
<evidence type="ECO:0000256" key="1">
    <source>
        <dbReference type="ARBA" id="ARBA00004141"/>
    </source>
</evidence>
<keyword evidence="8" id="KW-1185">Reference proteome</keyword>
<proteinExistence type="predicted"/>
<feature type="transmembrane region" description="Helical" evidence="6">
    <location>
        <begin position="162"/>
        <end position="180"/>
    </location>
</feature>
<keyword evidence="2 6" id="KW-0812">Transmembrane</keyword>
<dbReference type="Proteomes" id="UP000215405">
    <property type="component" value="Unassembled WGS sequence"/>
</dbReference>
<dbReference type="InterPro" id="IPR004254">
    <property type="entry name" value="AdipoR/HlyIII-related"/>
</dbReference>
<evidence type="ECO:0000256" key="6">
    <source>
        <dbReference type="SAM" id="Phobius"/>
    </source>
</evidence>
<keyword evidence="4 6" id="KW-0472">Membrane</keyword>
<gene>
    <name evidence="7" type="ORF">B7H23_14120</name>
</gene>
<feature type="transmembrane region" description="Helical" evidence="6">
    <location>
        <begin position="187"/>
        <end position="206"/>
    </location>
</feature>
<dbReference type="Pfam" id="PF03006">
    <property type="entry name" value="HlyIII"/>
    <property type="match status" value="1"/>
</dbReference>
<name>A0A231UTT9_9HYPH</name>
<evidence type="ECO:0000313" key="8">
    <source>
        <dbReference type="Proteomes" id="UP000215405"/>
    </source>
</evidence>
<reference evidence="8" key="1">
    <citation type="journal article" date="2017" name="Int. J. Syst. Evol. Microbiol.">
        <title>Notoacmeibacter marinus gen. nov., sp. nov., isolated from the gut of a limpet and proposal of Notoacmeibacteraceae fam. nov. in the order Rhizobiales of the class Alphaproteobacteria.</title>
        <authorList>
            <person name="Huang Z."/>
            <person name="Guo F."/>
            <person name="Lai Q."/>
        </authorList>
    </citation>
    <scope>NUCLEOTIDE SEQUENCE [LARGE SCALE GENOMIC DNA]</scope>
    <source>
        <strain evidence="8">XMTR2A4</strain>
    </source>
</reference>
<evidence type="ECO:0008006" key="9">
    <source>
        <dbReference type="Google" id="ProtNLM"/>
    </source>
</evidence>
<sequence>MSFPNFTAAEIYADGVVHTLAMIASAVAVTLLLALTAGQISGSMTVALSIYGAGLFAMFACSAAYNLTPWHGAKVLLRRFDQAAIFVMIAGTYTPLVVLMGTTLAYVILAVIWTGALAGVASKLIFAGDYRRWDPALYLALSWCGIVLIGQMLLVLPTFVTAMIFIGGVCYSVGVVFHVWESLKFNNVVWHSFVVAGAVCHFIAVAHGTTNMIG</sequence>
<dbReference type="PANTHER" id="PTHR20855">
    <property type="entry name" value="ADIPOR/PROGESTIN RECEPTOR-RELATED"/>
    <property type="match status" value="1"/>
</dbReference>
<accession>A0A231UTT9</accession>
<organism evidence="7 8">
    <name type="scientific">Notoacmeibacter marinus</name>
    <dbReference type="NCBI Taxonomy" id="1876515"/>
    <lineage>
        <taxon>Bacteria</taxon>
        <taxon>Pseudomonadati</taxon>
        <taxon>Pseudomonadota</taxon>
        <taxon>Alphaproteobacteria</taxon>
        <taxon>Hyphomicrobiales</taxon>
        <taxon>Notoacmeibacteraceae</taxon>
        <taxon>Notoacmeibacter</taxon>
    </lineage>
</organism>
<keyword evidence="5" id="KW-0479">Metal-binding</keyword>
<feature type="transmembrane region" description="Helical" evidence="6">
    <location>
        <begin position="80"/>
        <end position="98"/>
    </location>
</feature>
<comment type="caution">
    <text evidence="7">The sequence shown here is derived from an EMBL/GenBank/DDBJ whole genome shotgun (WGS) entry which is preliminary data.</text>
</comment>
<feature type="transmembrane region" description="Helical" evidence="6">
    <location>
        <begin position="137"/>
        <end position="156"/>
    </location>
</feature>
<dbReference type="EMBL" id="NBYO01000003">
    <property type="protein sequence ID" value="OXS99306.1"/>
    <property type="molecule type" value="Genomic_DNA"/>
</dbReference>
<dbReference type="RefSeq" id="WP_094078086.1">
    <property type="nucleotide sequence ID" value="NZ_NBYO01000003.1"/>
</dbReference>
<feature type="transmembrane region" description="Helical" evidence="6">
    <location>
        <begin position="20"/>
        <end position="40"/>
    </location>
</feature>
<dbReference type="PANTHER" id="PTHR20855:SF3">
    <property type="entry name" value="LD03007P"/>
    <property type="match status" value="1"/>
</dbReference>
<dbReference type="AlphaFoldDB" id="A0A231UTT9"/>